<protein>
    <submittedName>
        <fullName evidence="2">DUF58 domain-containing protein</fullName>
    </submittedName>
</protein>
<accession>A0ABT5TKH8</accession>
<keyword evidence="1" id="KW-0812">Transmembrane</keyword>
<gene>
    <name evidence="2" type="ORF">PQR79_08200</name>
</gene>
<keyword evidence="1" id="KW-0472">Membrane</keyword>
<feature type="transmembrane region" description="Helical" evidence="1">
    <location>
        <begin position="52"/>
        <end position="74"/>
    </location>
</feature>
<dbReference type="PANTHER" id="PTHR34351:SF1">
    <property type="entry name" value="SLR1927 PROTEIN"/>
    <property type="match status" value="1"/>
</dbReference>
<proteinExistence type="predicted"/>
<dbReference type="EMBL" id="JAQQPZ010000005">
    <property type="protein sequence ID" value="MDD8059111.1"/>
    <property type="molecule type" value="Genomic_DNA"/>
</dbReference>
<dbReference type="RefSeq" id="WP_238103260.1">
    <property type="nucleotide sequence ID" value="NZ_JAQQPZ010000005.1"/>
</dbReference>
<keyword evidence="3" id="KW-1185">Reference proteome</keyword>
<feature type="transmembrane region" description="Helical" evidence="1">
    <location>
        <begin position="80"/>
        <end position="101"/>
    </location>
</feature>
<evidence type="ECO:0000313" key="3">
    <source>
        <dbReference type="Proteomes" id="UP001213691"/>
    </source>
</evidence>
<sequence length="365" mass="41137">MSKHHANKAQSGYNKPSWLQRLIPASLSKRWDRWLTRRLPPQKHITLNHRSIFILPSGFGLFWMGLIVLLYLFGTNYQNNLVIALSLLLASVFHTCIIYSYKNLAGLSFNAVNPPIAYAGDDSPFPIMLTGHTRNKHSDTTHQQICLQFSHQRHVRLKHMEQQSVATVPFEHPKRGHLNPGRIKVSSNFPLGLCRAWSYVDLDIHHVIFAKPEACDIVLSSQVSDSDSQYEHGKLRPGVDDYKGLRAYVPGESLKQVAWKQWAQDKGMLSKEFAEPEGLPVWLSLAQTSGKDLEQQLSRLAWQVDKLSQTQQIFGLVLGSTVINQHTGEAHRIACQTAIATYQAYGRINPHFTPSSANIDAEATS</sequence>
<name>A0ABT5TKH8_9GAMM</name>
<evidence type="ECO:0000313" key="2">
    <source>
        <dbReference type="EMBL" id="MDD8059111.1"/>
    </source>
</evidence>
<reference evidence="2 3" key="1">
    <citation type="submission" date="2023-02" db="EMBL/GenBank/DDBJ databases">
        <title>Genome sequence of Shewanella metallivivens ER-Te-42B-Light, sp. nov., enriched from sulfide tube worms (Riftia pachyptila) isolated from Explorer Ridge in the Pacific Ocean.</title>
        <authorList>
            <person name="Maltman C."/>
            <person name="Kuzyk S.B."/>
            <person name="Kyndt J.A."/>
            <person name="Yurkov V."/>
        </authorList>
    </citation>
    <scope>NUCLEOTIDE SEQUENCE [LARGE SCALE GENOMIC DNA]</scope>
    <source>
        <strain evidence="2 3">ER-Te-42B-Light</strain>
    </source>
</reference>
<comment type="caution">
    <text evidence="2">The sequence shown here is derived from an EMBL/GenBank/DDBJ whole genome shotgun (WGS) entry which is preliminary data.</text>
</comment>
<dbReference type="Proteomes" id="UP001213691">
    <property type="component" value="Unassembled WGS sequence"/>
</dbReference>
<organism evidence="2 3">
    <name type="scientific">Shewanella metallivivens</name>
    <dbReference type="NCBI Taxonomy" id="2872342"/>
    <lineage>
        <taxon>Bacteria</taxon>
        <taxon>Pseudomonadati</taxon>
        <taxon>Pseudomonadota</taxon>
        <taxon>Gammaproteobacteria</taxon>
        <taxon>Alteromonadales</taxon>
        <taxon>Shewanellaceae</taxon>
        <taxon>Shewanella</taxon>
    </lineage>
</organism>
<dbReference type="PANTHER" id="PTHR34351">
    <property type="entry name" value="SLR1927 PROTEIN-RELATED"/>
    <property type="match status" value="1"/>
</dbReference>
<keyword evidence="1" id="KW-1133">Transmembrane helix</keyword>
<evidence type="ECO:0000256" key="1">
    <source>
        <dbReference type="SAM" id="Phobius"/>
    </source>
</evidence>